<keyword evidence="2" id="KW-1185">Reference proteome</keyword>
<dbReference type="Proteomes" id="UP000309997">
    <property type="component" value="Unassembled WGS sequence"/>
</dbReference>
<evidence type="ECO:0000313" key="1">
    <source>
        <dbReference type="EMBL" id="KAL3575546.1"/>
    </source>
</evidence>
<reference evidence="1 2" key="1">
    <citation type="journal article" date="2024" name="Plant Biotechnol. J.">
        <title>Genome and CRISPR/Cas9 system of a widespread forest tree (Populus alba) in the world.</title>
        <authorList>
            <person name="Liu Y.J."/>
            <person name="Jiang P.F."/>
            <person name="Han X.M."/>
            <person name="Li X.Y."/>
            <person name="Wang H.M."/>
            <person name="Wang Y.J."/>
            <person name="Wang X.X."/>
            <person name="Zeng Q.Y."/>
        </authorList>
    </citation>
    <scope>NUCLEOTIDE SEQUENCE [LARGE SCALE GENOMIC DNA]</scope>
    <source>
        <strain evidence="2">cv. PAL-ZL1</strain>
    </source>
</reference>
<sequence>MVQRLTYRKRHSNLTSTALSKPLVGNWYIKPPATWLVDPNVQLLERGFKGIIGAFLVEEQRIVKKVLKIQKAIKTINLNFEQRKATCSSSAITKSCQTN</sequence>
<dbReference type="EMBL" id="RCHU02000012">
    <property type="protein sequence ID" value="KAL3575546.1"/>
    <property type="molecule type" value="Genomic_DNA"/>
</dbReference>
<comment type="caution">
    <text evidence="1">The sequence shown here is derived from an EMBL/GenBank/DDBJ whole genome shotgun (WGS) entry which is preliminary data.</text>
</comment>
<proteinExistence type="predicted"/>
<organism evidence="1 2">
    <name type="scientific">Populus alba</name>
    <name type="common">White poplar</name>
    <dbReference type="NCBI Taxonomy" id="43335"/>
    <lineage>
        <taxon>Eukaryota</taxon>
        <taxon>Viridiplantae</taxon>
        <taxon>Streptophyta</taxon>
        <taxon>Embryophyta</taxon>
        <taxon>Tracheophyta</taxon>
        <taxon>Spermatophyta</taxon>
        <taxon>Magnoliopsida</taxon>
        <taxon>eudicotyledons</taxon>
        <taxon>Gunneridae</taxon>
        <taxon>Pentapetalae</taxon>
        <taxon>rosids</taxon>
        <taxon>fabids</taxon>
        <taxon>Malpighiales</taxon>
        <taxon>Salicaceae</taxon>
        <taxon>Saliceae</taxon>
        <taxon>Populus</taxon>
    </lineage>
</organism>
<accession>A0ACC4BB22</accession>
<protein>
    <submittedName>
        <fullName evidence="1">Uncharacterized protein</fullName>
    </submittedName>
</protein>
<name>A0ACC4BB22_POPAL</name>
<gene>
    <name evidence="1" type="ORF">D5086_023647</name>
</gene>
<evidence type="ECO:0000313" key="2">
    <source>
        <dbReference type="Proteomes" id="UP000309997"/>
    </source>
</evidence>